<dbReference type="Proteomes" id="UP000660745">
    <property type="component" value="Unassembled WGS sequence"/>
</dbReference>
<organism evidence="2 3">
    <name type="scientific">Nonomuraea glycinis</name>
    <dbReference type="NCBI Taxonomy" id="2047744"/>
    <lineage>
        <taxon>Bacteria</taxon>
        <taxon>Bacillati</taxon>
        <taxon>Actinomycetota</taxon>
        <taxon>Actinomycetes</taxon>
        <taxon>Streptosporangiales</taxon>
        <taxon>Streptosporangiaceae</taxon>
        <taxon>Nonomuraea</taxon>
    </lineage>
</organism>
<sequence>MIQAGEETVRYQTVLSGQCQGMSETPEAQSEAAIGLGGESDVVAERSGATTETGRRPVPADPPEATDEADDEDEADTEEAADEENEEDKVPHPEAGPTA</sequence>
<evidence type="ECO:0000313" key="2">
    <source>
        <dbReference type="EMBL" id="GGP15406.1"/>
    </source>
</evidence>
<keyword evidence="3" id="KW-1185">Reference proteome</keyword>
<feature type="region of interest" description="Disordered" evidence="1">
    <location>
        <begin position="20"/>
        <end position="99"/>
    </location>
</feature>
<proteinExistence type="predicted"/>
<dbReference type="EMBL" id="BMNK01000018">
    <property type="protein sequence ID" value="GGP15406.1"/>
    <property type="molecule type" value="Genomic_DNA"/>
</dbReference>
<dbReference type="AlphaFoldDB" id="A0A918ADJ8"/>
<reference evidence="2" key="1">
    <citation type="journal article" date="2014" name="Int. J. Syst. Evol. Microbiol.">
        <title>Complete genome sequence of Corynebacterium casei LMG S-19264T (=DSM 44701T), isolated from a smear-ripened cheese.</title>
        <authorList>
            <consortium name="US DOE Joint Genome Institute (JGI-PGF)"/>
            <person name="Walter F."/>
            <person name="Albersmeier A."/>
            <person name="Kalinowski J."/>
            <person name="Ruckert C."/>
        </authorList>
    </citation>
    <scope>NUCLEOTIDE SEQUENCE</scope>
    <source>
        <strain evidence="2">CGMCC 4.7430</strain>
    </source>
</reference>
<reference evidence="2" key="2">
    <citation type="submission" date="2020-09" db="EMBL/GenBank/DDBJ databases">
        <authorList>
            <person name="Sun Q."/>
            <person name="Zhou Y."/>
        </authorList>
    </citation>
    <scope>NUCLEOTIDE SEQUENCE</scope>
    <source>
        <strain evidence="2">CGMCC 4.7430</strain>
    </source>
</reference>
<evidence type="ECO:0000256" key="1">
    <source>
        <dbReference type="SAM" id="MobiDB-lite"/>
    </source>
</evidence>
<name>A0A918ADJ8_9ACTN</name>
<evidence type="ECO:0000313" key="3">
    <source>
        <dbReference type="Proteomes" id="UP000660745"/>
    </source>
</evidence>
<gene>
    <name evidence="2" type="ORF">GCM10012278_75130</name>
</gene>
<accession>A0A918ADJ8</accession>
<comment type="caution">
    <text evidence="2">The sequence shown here is derived from an EMBL/GenBank/DDBJ whole genome shotgun (WGS) entry which is preliminary data.</text>
</comment>
<feature type="compositionally biased region" description="Acidic residues" evidence="1">
    <location>
        <begin position="64"/>
        <end position="87"/>
    </location>
</feature>
<protein>
    <submittedName>
        <fullName evidence="2">Uncharacterized protein</fullName>
    </submittedName>
</protein>